<dbReference type="Gene3D" id="3.40.30.10">
    <property type="entry name" value="Glutaredoxin"/>
    <property type="match status" value="1"/>
</dbReference>
<dbReference type="KEGG" id="msv:Mesil_3107"/>
<dbReference type="eggNOG" id="ENOG5032HSZ">
    <property type="taxonomic scope" value="Bacteria"/>
</dbReference>
<accession>D7BE81</accession>
<keyword evidence="2" id="KW-1185">Reference proteome</keyword>
<name>D7BE81_ALLS1</name>
<dbReference type="HOGENOM" id="CLU_1288428_0_0_0"/>
<proteinExistence type="predicted"/>
<dbReference type="InterPro" id="IPR022551">
    <property type="entry name" value="BrxC"/>
</dbReference>
<reference evidence="1 2" key="1">
    <citation type="journal article" date="2010" name="Stand. Genomic Sci.">
        <title>Complete genome sequence of Meiothermus silvanus type strain (VI-R2).</title>
        <authorList>
            <person name="Sikorski J."/>
            <person name="Tindall B.J."/>
            <person name="Lowry S."/>
            <person name="Lucas S."/>
            <person name="Nolan M."/>
            <person name="Copeland A."/>
            <person name="Glavina Del Rio T."/>
            <person name="Tice H."/>
            <person name="Cheng J.F."/>
            <person name="Han C."/>
            <person name="Pitluck S."/>
            <person name="Liolios K."/>
            <person name="Ivanova N."/>
            <person name="Mavromatis K."/>
            <person name="Mikhailova N."/>
            <person name="Pati A."/>
            <person name="Goodwin L."/>
            <person name="Chen A."/>
            <person name="Palaniappan K."/>
            <person name="Land M."/>
            <person name="Hauser L."/>
            <person name="Chang Y.J."/>
            <person name="Jeffries C.D."/>
            <person name="Rohde M."/>
            <person name="Goker M."/>
            <person name="Woyke T."/>
            <person name="Bristow J."/>
            <person name="Eisen J.A."/>
            <person name="Markowitz V."/>
            <person name="Hugenholtz P."/>
            <person name="Kyrpides N.C."/>
            <person name="Klenk H.P."/>
            <person name="Lapidus A."/>
        </authorList>
    </citation>
    <scope>NUCLEOTIDE SEQUENCE [LARGE SCALE GENOMIC DNA]</scope>
    <source>
        <strain evidence="2">ATCC 700542 / DSM 9946 / VI-R2</strain>
    </source>
</reference>
<protein>
    <recommendedName>
        <fullName evidence="3">Colicin D immunity protein domain-containing protein</fullName>
    </recommendedName>
</protein>
<evidence type="ECO:0000313" key="1">
    <source>
        <dbReference type="EMBL" id="ADH64939.1"/>
    </source>
</evidence>
<sequence length="228" mass="25828">MGLRERMVEITTPEEADQFIDQNPLAAIFKAGTCHKTMQGWGHVQKFLEPREDIRVGIIRVVEHRAASNRIALRSGIVHHSPQIILFRKGQPLYELNNWDITPENLEPAKALLPEPGQPTQETGVSRSSLDVYKRILDLYLEGHLSEYEFQLAYLNTFRGDASLRSQEEFELINSLFGNPDQGTATGTAGNLEHHLHPLAIMQHEARHPQATPLRERAAALREKLKGF</sequence>
<dbReference type="Proteomes" id="UP000001916">
    <property type="component" value="Chromosome"/>
</dbReference>
<evidence type="ECO:0000313" key="2">
    <source>
        <dbReference type="Proteomes" id="UP000001916"/>
    </source>
</evidence>
<dbReference type="EMBL" id="CP002042">
    <property type="protein sequence ID" value="ADH64939.1"/>
    <property type="molecule type" value="Genomic_DNA"/>
</dbReference>
<organism evidence="1 2">
    <name type="scientific">Allomeiothermus silvanus (strain ATCC 700542 / DSM 9946 / NBRC 106475 / NCIMB 13440 / VI-R2)</name>
    <name type="common">Thermus silvanus</name>
    <dbReference type="NCBI Taxonomy" id="526227"/>
    <lineage>
        <taxon>Bacteria</taxon>
        <taxon>Thermotogati</taxon>
        <taxon>Deinococcota</taxon>
        <taxon>Deinococci</taxon>
        <taxon>Thermales</taxon>
        <taxon>Thermaceae</taxon>
        <taxon>Allomeiothermus</taxon>
    </lineage>
</organism>
<dbReference type="STRING" id="526227.Mesil_3107"/>
<evidence type="ECO:0008006" key="3">
    <source>
        <dbReference type="Google" id="ProtNLM"/>
    </source>
</evidence>
<gene>
    <name evidence="1" type="ordered locus">Mesil_3107</name>
</gene>
<dbReference type="AlphaFoldDB" id="D7BE81"/>
<dbReference type="Pfam" id="PF11009">
    <property type="entry name" value="BrxC"/>
    <property type="match status" value="1"/>
</dbReference>